<gene>
    <name evidence="1" type="ORF">OUZ56_027041</name>
</gene>
<name>A0ABQ9ZNK0_9CRUS</name>
<organism evidence="1 2">
    <name type="scientific">Daphnia magna</name>
    <dbReference type="NCBI Taxonomy" id="35525"/>
    <lineage>
        <taxon>Eukaryota</taxon>
        <taxon>Metazoa</taxon>
        <taxon>Ecdysozoa</taxon>
        <taxon>Arthropoda</taxon>
        <taxon>Crustacea</taxon>
        <taxon>Branchiopoda</taxon>
        <taxon>Diplostraca</taxon>
        <taxon>Cladocera</taxon>
        <taxon>Anomopoda</taxon>
        <taxon>Daphniidae</taxon>
        <taxon>Daphnia</taxon>
    </lineage>
</organism>
<keyword evidence="2" id="KW-1185">Reference proteome</keyword>
<dbReference type="EMBL" id="JAOYFB010000004">
    <property type="protein sequence ID" value="KAK4014518.1"/>
    <property type="molecule type" value="Genomic_DNA"/>
</dbReference>
<dbReference type="Proteomes" id="UP001234178">
    <property type="component" value="Unassembled WGS sequence"/>
</dbReference>
<evidence type="ECO:0000313" key="1">
    <source>
        <dbReference type="EMBL" id="KAK4014518.1"/>
    </source>
</evidence>
<protein>
    <submittedName>
        <fullName evidence="1">Uncharacterized protein</fullName>
    </submittedName>
</protein>
<proteinExistence type="predicted"/>
<reference evidence="1 2" key="1">
    <citation type="journal article" date="2023" name="Nucleic Acids Res.">
        <title>The hologenome of Daphnia magna reveals possible DNA methylation and microbiome-mediated evolution of the host genome.</title>
        <authorList>
            <person name="Chaturvedi A."/>
            <person name="Li X."/>
            <person name="Dhandapani V."/>
            <person name="Marshall H."/>
            <person name="Kissane S."/>
            <person name="Cuenca-Cambronero M."/>
            <person name="Asole G."/>
            <person name="Calvet F."/>
            <person name="Ruiz-Romero M."/>
            <person name="Marangio P."/>
            <person name="Guigo R."/>
            <person name="Rago D."/>
            <person name="Mirbahai L."/>
            <person name="Eastwood N."/>
            <person name="Colbourne J.K."/>
            <person name="Zhou J."/>
            <person name="Mallon E."/>
            <person name="Orsini L."/>
        </authorList>
    </citation>
    <scope>NUCLEOTIDE SEQUENCE [LARGE SCALE GENOMIC DNA]</scope>
    <source>
        <strain evidence="1">LRV0_1</strain>
    </source>
</reference>
<accession>A0ABQ9ZNK0</accession>
<comment type="caution">
    <text evidence="1">The sequence shown here is derived from an EMBL/GenBank/DDBJ whole genome shotgun (WGS) entry which is preliminary data.</text>
</comment>
<sequence>MCQCKIKQGSKSLTQVKLAGFTSDGCHWLWKKTKQTKFFWFFFLNCHRRSFKEPTESAPDIEKNTHSTQSVVYCLSFQRLCVLCIVLATGATAIEIFVFEMEVLPYQLTLYGSPGKVFTTISGEALQFTENTAVHKSRVSCGKLRNKRMKEEEAMPRNNWSLYTLTPFNSHIRLRI</sequence>
<evidence type="ECO:0000313" key="2">
    <source>
        <dbReference type="Proteomes" id="UP001234178"/>
    </source>
</evidence>